<gene>
    <name evidence="1" type="ORF">RDI58_000772</name>
</gene>
<evidence type="ECO:0000313" key="2">
    <source>
        <dbReference type="Proteomes" id="UP001371456"/>
    </source>
</evidence>
<reference evidence="1 2" key="1">
    <citation type="submission" date="2024-02" db="EMBL/GenBank/DDBJ databases">
        <title>de novo genome assembly of Solanum bulbocastanum strain 11H21.</title>
        <authorList>
            <person name="Hosaka A.J."/>
        </authorList>
    </citation>
    <scope>NUCLEOTIDE SEQUENCE [LARGE SCALE GENOMIC DNA]</scope>
    <source>
        <tissue evidence="1">Young leaves</tissue>
    </source>
</reference>
<accession>A0AAN8U6T1</accession>
<keyword evidence="2" id="KW-1185">Reference proteome</keyword>
<protein>
    <submittedName>
        <fullName evidence="1">Uncharacterized protein</fullName>
    </submittedName>
</protein>
<comment type="caution">
    <text evidence="1">The sequence shown here is derived from an EMBL/GenBank/DDBJ whole genome shotgun (WGS) entry which is preliminary data.</text>
</comment>
<evidence type="ECO:0000313" key="1">
    <source>
        <dbReference type="EMBL" id="KAK6802988.1"/>
    </source>
</evidence>
<name>A0AAN8U6T1_SOLBU</name>
<dbReference type="EMBL" id="JBANQN010000001">
    <property type="protein sequence ID" value="KAK6802988.1"/>
    <property type="molecule type" value="Genomic_DNA"/>
</dbReference>
<dbReference type="Proteomes" id="UP001371456">
    <property type="component" value="Unassembled WGS sequence"/>
</dbReference>
<proteinExistence type="predicted"/>
<organism evidence="1 2">
    <name type="scientific">Solanum bulbocastanum</name>
    <name type="common">Wild potato</name>
    <dbReference type="NCBI Taxonomy" id="147425"/>
    <lineage>
        <taxon>Eukaryota</taxon>
        <taxon>Viridiplantae</taxon>
        <taxon>Streptophyta</taxon>
        <taxon>Embryophyta</taxon>
        <taxon>Tracheophyta</taxon>
        <taxon>Spermatophyta</taxon>
        <taxon>Magnoliopsida</taxon>
        <taxon>eudicotyledons</taxon>
        <taxon>Gunneridae</taxon>
        <taxon>Pentapetalae</taxon>
        <taxon>asterids</taxon>
        <taxon>lamiids</taxon>
        <taxon>Solanales</taxon>
        <taxon>Solanaceae</taxon>
        <taxon>Solanoideae</taxon>
        <taxon>Solaneae</taxon>
        <taxon>Solanum</taxon>
    </lineage>
</organism>
<sequence>MLTKNYSPR</sequence>